<accession>A0A9P4QVC1</accession>
<sequence>MDQSAKKSFNFVNLSHPGELKDEQTKLRIRHLAMTEVGKLRRKPKTRRARNEMVLQLREPTSTGPTNTLVLERFGAGGVDPFGPFPIEMNDVSRALIANIFRNNSNHQKLLRGSWYPIGISDAAVFHSVLANSQLYIDMCRKGALVCKDSPESLMHHHKTISLVQKMVNDPRKHRSDVLLGGIGALMCHDFIIGANETYTKHKEALVKTLELRGGIDTITKENMRITLTWADLAGSFQMDTPPVFPMPDKWLEDSWFHPSLPRPYSPISLTWKQEMPMQIDWISIFDDIFQRTYLEQALSDDQRESAVTTGCWMEPILIRLLSIRPLYKGSTPENITEEVCRLGTLLFLCPLWREMGANPVRGGVFLEKLLWLFNHYMIDWGELKPLLIWTVYFAAIEAPGAFEKDQFVFMLAMLMNGMQIKEWDDLIQLLKGVLWVENIFAGGDSTVRDGVMAIVSVASMGEDGA</sequence>
<dbReference type="PANTHER" id="PTHR37540:SF5">
    <property type="entry name" value="TRANSCRIPTION FACTOR DOMAIN-CONTAINING PROTEIN"/>
    <property type="match status" value="1"/>
</dbReference>
<name>A0A9P4QVC1_9PLEO</name>
<dbReference type="AlphaFoldDB" id="A0A9P4QVC1"/>
<organism evidence="1 2">
    <name type="scientific">Polyplosphaeria fusca</name>
    <dbReference type="NCBI Taxonomy" id="682080"/>
    <lineage>
        <taxon>Eukaryota</taxon>
        <taxon>Fungi</taxon>
        <taxon>Dikarya</taxon>
        <taxon>Ascomycota</taxon>
        <taxon>Pezizomycotina</taxon>
        <taxon>Dothideomycetes</taxon>
        <taxon>Pleosporomycetidae</taxon>
        <taxon>Pleosporales</taxon>
        <taxon>Tetraplosphaeriaceae</taxon>
        <taxon>Polyplosphaeria</taxon>
    </lineage>
</organism>
<comment type="caution">
    <text evidence="1">The sequence shown here is derived from an EMBL/GenBank/DDBJ whole genome shotgun (WGS) entry which is preliminary data.</text>
</comment>
<evidence type="ECO:0000313" key="2">
    <source>
        <dbReference type="Proteomes" id="UP000799444"/>
    </source>
</evidence>
<evidence type="ECO:0000313" key="1">
    <source>
        <dbReference type="EMBL" id="KAF2734372.1"/>
    </source>
</evidence>
<proteinExistence type="predicted"/>
<dbReference type="EMBL" id="ML996149">
    <property type="protein sequence ID" value="KAF2734372.1"/>
    <property type="molecule type" value="Genomic_DNA"/>
</dbReference>
<dbReference type="PANTHER" id="PTHR37540">
    <property type="entry name" value="TRANSCRIPTION FACTOR (ACR-2), PUTATIVE-RELATED-RELATED"/>
    <property type="match status" value="1"/>
</dbReference>
<gene>
    <name evidence="1" type="ORF">EJ04DRAFT_437328</name>
</gene>
<protein>
    <submittedName>
        <fullName evidence="1">Uncharacterized protein</fullName>
    </submittedName>
</protein>
<keyword evidence="2" id="KW-1185">Reference proteome</keyword>
<dbReference type="OrthoDB" id="4159781at2759"/>
<dbReference type="Proteomes" id="UP000799444">
    <property type="component" value="Unassembled WGS sequence"/>
</dbReference>
<reference evidence="1" key="1">
    <citation type="journal article" date="2020" name="Stud. Mycol.">
        <title>101 Dothideomycetes genomes: a test case for predicting lifestyles and emergence of pathogens.</title>
        <authorList>
            <person name="Haridas S."/>
            <person name="Albert R."/>
            <person name="Binder M."/>
            <person name="Bloem J."/>
            <person name="Labutti K."/>
            <person name="Salamov A."/>
            <person name="Andreopoulos B."/>
            <person name="Baker S."/>
            <person name="Barry K."/>
            <person name="Bills G."/>
            <person name="Bluhm B."/>
            <person name="Cannon C."/>
            <person name="Castanera R."/>
            <person name="Culley D."/>
            <person name="Daum C."/>
            <person name="Ezra D."/>
            <person name="Gonzalez J."/>
            <person name="Henrissat B."/>
            <person name="Kuo A."/>
            <person name="Liang C."/>
            <person name="Lipzen A."/>
            <person name="Lutzoni F."/>
            <person name="Magnuson J."/>
            <person name="Mondo S."/>
            <person name="Nolan M."/>
            <person name="Ohm R."/>
            <person name="Pangilinan J."/>
            <person name="Park H.-J."/>
            <person name="Ramirez L."/>
            <person name="Alfaro M."/>
            <person name="Sun H."/>
            <person name="Tritt A."/>
            <person name="Yoshinaga Y."/>
            <person name="Zwiers L.-H."/>
            <person name="Turgeon B."/>
            <person name="Goodwin S."/>
            <person name="Spatafora J."/>
            <person name="Crous P."/>
            <person name="Grigoriev I."/>
        </authorList>
    </citation>
    <scope>NUCLEOTIDE SEQUENCE</scope>
    <source>
        <strain evidence="1">CBS 125425</strain>
    </source>
</reference>